<proteinExistence type="inferred from homology"/>
<dbReference type="InterPro" id="IPR052436">
    <property type="entry name" value="LTO1_adapter"/>
</dbReference>
<reference evidence="4 5" key="1">
    <citation type="journal article" date="2018" name="Mol. Biol. Evol.">
        <title>Broad Genomic Sampling Reveals a Smut Pathogenic Ancestry of the Fungal Clade Ustilaginomycotina.</title>
        <authorList>
            <person name="Kijpornyongpan T."/>
            <person name="Mondo S.J."/>
            <person name="Barry K."/>
            <person name="Sandor L."/>
            <person name="Lee J."/>
            <person name="Lipzen A."/>
            <person name="Pangilinan J."/>
            <person name="LaButti K."/>
            <person name="Hainaut M."/>
            <person name="Henrissat B."/>
            <person name="Grigoriev I.V."/>
            <person name="Spatafora J.W."/>
            <person name="Aime M.C."/>
        </authorList>
    </citation>
    <scope>NUCLEOTIDE SEQUENCE [LARGE SCALE GENOMIC DNA]</scope>
    <source>
        <strain evidence="4 5">MCA 4718</strain>
    </source>
</reference>
<evidence type="ECO:0000313" key="5">
    <source>
        <dbReference type="Proteomes" id="UP000245942"/>
    </source>
</evidence>
<organism evidence="4 5">
    <name type="scientific">Pseudomicrostroma glucosiphilum</name>
    <dbReference type="NCBI Taxonomy" id="1684307"/>
    <lineage>
        <taxon>Eukaryota</taxon>
        <taxon>Fungi</taxon>
        <taxon>Dikarya</taxon>
        <taxon>Basidiomycota</taxon>
        <taxon>Ustilaginomycotina</taxon>
        <taxon>Exobasidiomycetes</taxon>
        <taxon>Microstromatales</taxon>
        <taxon>Microstromatales incertae sedis</taxon>
        <taxon>Pseudomicrostroma</taxon>
    </lineage>
</organism>
<accession>A0A316U7Y7</accession>
<dbReference type="InterPro" id="IPR019191">
    <property type="entry name" value="Essential_protein_Yae1_N"/>
</dbReference>
<keyword evidence="5" id="KW-1185">Reference proteome</keyword>
<dbReference type="GeneID" id="37012180"/>
<sequence>DDPLDSANNLEDLSYSQGFSAGSSHGRLHGLFEGRQLGREKGFEIWDEVGFYQGTAKFWKGVLMTSGDKATRKVTKQLGHIDALERLISAFPMKNKSGEALPSAPPGSLETVDEGDASDAGAAEDASELADATDEQLAQMDMATLLERIRARYKLMCASLGIPAKGTAEEVSQSASAAASKTTATIAGRTVDTTQLRF</sequence>
<dbReference type="Proteomes" id="UP000245942">
    <property type="component" value="Unassembled WGS sequence"/>
</dbReference>
<dbReference type="Pfam" id="PF09811">
    <property type="entry name" value="Yae1_N"/>
    <property type="match status" value="1"/>
</dbReference>
<evidence type="ECO:0000256" key="2">
    <source>
        <dbReference type="SAM" id="MobiDB-lite"/>
    </source>
</evidence>
<feature type="domain" description="Essential protein Yae1 N-terminal" evidence="3">
    <location>
        <begin position="18"/>
        <end position="56"/>
    </location>
</feature>
<evidence type="ECO:0000313" key="4">
    <source>
        <dbReference type="EMBL" id="PWN19075.1"/>
    </source>
</evidence>
<dbReference type="RefSeq" id="XP_025346235.1">
    <property type="nucleotide sequence ID" value="XM_025490446.1"/>
</dbReference>
<evidence type="ECO:0000256" key="1">
    <source>
        <dbReference type="ARBA" id="ARBA00038090"/>
    </source>
</evidence>
<dbReference type="OrthoDB" id="48036at2759"/>
<dbReference type="PANTHER" id="PTHR28532">
    <property type="entry name" value="GEO13458P1"/>
    <property type="match status" value="1"/>
</dbReference>
<feature type="compositionally biased region" description="Acidic residues" evidence="2">
    <location>
        <begin position="125"/>
        <end position="134"/>
    </location>
</feature>
<protein>
    <recommendedName>
        <fullName evidence="3">Essential protein Yae1 N-terminal domain-containing protein</fullName>
    </recommendedName>
</protein>
<dbReference type="PANTHER" id="PTHR28532:SF1">
    <property type="entry name" value="ORAL CANCER OVEREXPRESSED 1"/>
    <property type="match status" value="1"/>
</dbReference>
<gene>
    <name evidence="4" type="ORF">BCV69DRAFT_251773</name>
</gene>
<comment type="similarity">
    <text evidence="1">Belongs to the LTO1 family.</text>
</comment>
<evidence type="ECO:0000259" key="3">
    <source>
        <dbReference type="Pfam" id="PF09811"/>
    </source>
</evidence>
<feature type="non-terminal residue" evidence="4">
    <location>
        <position position="1"/>
    </location>
</feature>
<dbReference type="EMBL" id="KZ819333">
    <property type="protein sequence ID" value="PWN19075.1"/>
    <property type="molecule type" value="Genomic_DNA"/>
</dbReference>
<dbReference type="AlphaFoldDB" id="A0A316U7Y7"/>
<name>A0A316U7Y7_9BASI</name>
<feature type="region of interest" description="Disordered" evidence="2">
    <location>
        <begin position="96"/>
        <end position="134"/>
    </location>
</feature>
<dbReference type="STRING" id="1684307.A0A316U7Y7"/>